<protein>
    <submittedName>
        <fullName evidence="2">L-lactate dehydrogenase complex protein LldG</fullName>
    </submittedName>
</protein>
<evidence type="ECO:0000313" key="2">
    <source>
        <dbReference type="EMBL" id="SKA59006.1"/>
    </source>
</evidence>
<evidence type="ECO:0000313" key="3">
    <source>
        <dbReference type="Proteomes" id="UP000190162"/>
    </source>
</evidence>
<dbReference type="SUPFAM" id="SSF100950">
    <property type="entry name" value="NagB/RpiA/CoA transferase-like"/>
    <property type="match status" value="1"/>
</dbReference>
<dbReference type="Gene3D" id="3.40.50.10420">
    <property type="entry name" value="NagB/RpiA/CoA transferase-like"/>
    <property type="match status" value="1"/>
</dbReference>
<dbReference type="EMBL" id="FUXU01000043">
    <property type="protein sequence ID" value="SKA59006.1"/>
    <property type="molecule type" value="Genomic_DNA"/>
</dbReference>
<dbReference type="PANTHER" id="PTHR43682">
    <property type="entry name" value="LACTATE UTILIZATION PROTEIN C"/>
    <property type="match status" value="1"/>
</dbReference>
<reference evidence="3" key="1">
    <citation type="submission" date="2017-02" db="EMBL/GenBank/DDBJ databases">
        <authorList>
            <person name="Varghese N."/>
            <person name="Submissions S."/>
        </authorList>
    </citation>
    <scope>NUCLEOTIDE SEQUENCE [LARGE SCALE GENOMIC DNA]</scope>
    <source>
        <strain evidence="3">DSM 22720</strain>
    </source>
</reference>
<dbReference type="InterPro" id="IPR024185">
    <property type="entry name" value="FTHF_cligase-like_sf"/>
</dbReference>
<sequence>MNIQNQRARDAIFAKLKSAPRQKETKPLPEWQAWHSENLNERTNRFVEKISASHAEIQYTREKTLDDDLSHCINHEGFKRILLGKNNPLTSRLKEGCLQSHIAVYDQAIETFKTSLFNEVDAGITFANAGIADTGTLATITGESEPRSLSLVPPTHIAIIRESDIVSHFSELMTTPFWTSAGWDTTPPTNLLLISGPSKTADIQQTLAYGAHGPKRLIVFLVKE</sequence>
<organism evidence="2 3">
    <name type="scientific">Enterovibrio nigricans DSM 22720</name>
    <dbReference type="NCBI Taxonomy" id="1121868"/>
    <lineage>
        <taxon>Bacteria</taxon>
        <taxon>Pseudomonadati</taxon>
        <taxon>Pseudomonadota</taxon>
        <taxon>Gammaproteobacteria</taxon>
        <taxon>Vibrionales</taxon>
        <taxon>Vibrionaceae</taxon>
        <taxon>Enterovibrio</taxon>
    </lineage>
</organism>
<dbReference type="RefSeq" id="WP_078753311.1">
    <property type="nucleotide sequence ID" value="NZ_FUXU01000043.1"/>
</dbReference>
<feature type="domain" description="LUD" evidence="1">
    <location>
        <begin position="101"/>
        <end position="222"/>
    </location>
</feature>
<dbReference type="PANTHER" id="PTHR43682:SF1">
    <property type="entry name" value="LACTATE UTILIZATION PROTEIN C"/>
    <property type="match status" value="1"/>
</dbReference>
<gene>
    <name evidence="2" type="ORF">SAMN02745132_03063</name>
</gene>
<proteinExistence type="predicted"/>
<dbReference type="InterPro" id="IPR003741">
    <property type="entry name" value="LUD_dom"/>
</dbReference>
<dbReference type="Pfam" id="PF02589">
    <property type="entry name" value="LUD_dom"/>
    <property type="match status" value="1"/>
</dbReference>
<dbReference type="InterPro" id="IPR037171">
    <property type="entry name" value="NagB/RpiA_transferase-like"/>
</dbReference>
<dbReference type="AlphaFoldDB" id="A0A1T4V229"/>
<accession>A0A1T4V229</accession>
<name>A0A1T4V229_9GAMM</name>
<dbReference type="Proteomes" id="UP000190162">
    <property type="component" value="Unassembled WGS sequence"/>
</dbReference>
<keyword evidence="3" id="KW-1185">Reference proteome</keyword>
<evidence type="ECO:0000259" key="1">
    <source>
        <dbReference type="Pfam" id="PF02589"/>
    </source>
</evidence>
<dbReference type="OrthoDB" id="9794157at2"/>